<gene>
    <name evidence="15" type="ORF">GCM10025874_02880</name>
</gene>
<evidence type="ECO:0000256" key="2">
    <source>
        <dbReference type="ARBA" id="ARBA00004950"/>
    </source>
</evidence>
<dbReference type="InterPro" id="IPR003953">
    <property type="entry name" value="FAD-dep_OxRdtase_2_FAD-bd"/>
</dbReference>
<evidence type="ECO:0000256" key="5">
    <source>
        <dbReference type="ARBA" id="ARBA00021901"/>
    </source>
</evidence>
<accession>A0AA37UHK4</accession>
<feature type="domain" description="FAD-dependent oxidoreductase 2 FAD-binding" evidence="13">
    <location>
        <begin position="2"/>
        <end position="188"/>
    </location>
</feature>
<dbReference type="FunFam" id="3.90.700.10:FF:000002">
    <property type="entry name" value="L-aspartate oxidase"/>
    <property type="match status" value="1"/>
</dbReference>
<dbReference type="InterPro" id="IPR005288">
    <property type="entry name" value="NadB"/>
</dbReference>
<evidence type="ECO:0000256" key="11">
    <source>
        <dbReference type="ARBA" id="ARBA00030386"/>
    </source>
</evidence>
<proteinExistence type="inferred from homology"/>
<keyword evidence="9" id="KW-0560">Oxidoreductase</keyword>
<evidence type="ECO:0000256" key="12">
    <source>
        <dbReference type="ARBA" id="ARBA00048305"/>
    </source>
</evidence>
<dbReference type="GO" id="GO:0008734">
    <property type="term" value="F:L-aspartate oxidase activity"/>
    <property type="evidence" value="ECO:0007669"/>
    <property type="project" value="UniProtKB-EC"/>
</dbReference>
<comment type="pathway">
    <text evidence="2">Cofactor biosynthesis; NAD(+) biosynthesis; iminoaspartate from L-aspartate (oxidase route): step 1/1.</text>
</comment>
<dbReference type="SUPFAM" id="SSF56425">
    <property type="entry name" value="Succinate dehydrogenase/fumarate reductase flavoprotein, catalytic domain"/>
    <property type="match status" value="1"/>
</dbReference>
<organism evidence="15 16">
    <name type="scientific">Arenivirga flava</name>
    <dbReference type="NCBI Taxonomy" id="1930060"/>
    <lineage>
        <taxon>Bacteria</taxon>
        <taxon>Bacillati</taxon>
        <taxon>Actinomycetota</taxon>
        <taxon>Actinomycetes</taxon>
        <taxon>Micrococcales</taxon>
        <taxon>Microbacteriaceae</taxon>
        <taxon>Arenivirga</taxon>
    </lineage>
</organism>
<comment type="catalytic activity">
    <reaction evidence="12">
        <text>L-aspartate + O2 = iminosuccinate + H2O2</text>
        <dbReference type="Rhea" id="RHEA:25876"/>
        <dbReference type="ChEBI" id="CHEBI:15379"/>
        <dbReference type="ChEBI" id="CHEBI:16240"/>
        <dbReference type="ChEBI" id="CHEBI:29991"/>
        <dbReference type="ChEBI" id="CHEBI:77875"/>
        <dbReference type="EC" id="1.4.3.16"/>
    </reaction>
    <physiologicalReaction direction="left-to-right" evidence="12">
        <dbReference type="Rhea" id="RHEA:25877"/>
    </physiologicalReaction>
</comment>
<comment type="function">
    <text evidence="10">Catalyzes the oxidation of L-aspartate to iminoaspartate, the first step in the de novo biosynthesis of NAD(+).</text>
</comment>
<comment type="caution">
    <text evidence="15">The sequence shown here is derived from an EMBL/GenBank/DDBJ whole genome shotgun (WGS) entry which is preliminary data.</text>
</comment>
<dbReference type="SUPFAM" id="SSF51905">
    <property type="entry name" value="FAD/NAD(P)-binding domain"/>
    <property type="match status" value="1"/>
</dbReference>
<dbReference type="InterPro" id="IPR036188">
    <property type="entry name" value="FAD/NAD-bd_sf"/>
</dbReference>
<protein>
    <recommendedName>
        <fullName evidence="5">L-aspartate oxidase</fullName>
        <ecNumber evidence="4">1.4.3.16</ecNumber>
    </recommendedName>
    <alternativeName>
        <fullName evidence="11">Quinolinate synthase B</fullName>
    </alternativeName>
</protein>
<dbReference type="GO" id="GO:0034628">
    <property type="term" value="P:'de novo' NAD+ biosynthetic process from L-aspartate"/>
    <property type="evidence" value="ECO:0007669"/>
    <property type="project" value="TreeGrafter"/>
</dbReference>
<feature type="domain" description="Fumarate reductase/succinate dehydrogenase flavoprotein-like C-terminal" evidence="14">
    <location>
        <begin position="292"/>
        <end position="328"/>
    </location>
</feature>
<dbReference type="PANTHER" id="PTHR42716">
    <property type="entry name" value="L-ASPARTATE OXIDASE"/>
    <property type="match status" value="1"/>
</dbReference>
<dbReference type="InterPro" id="IPR037099">
    <property type="entry name" value="Fum_R/Succ_DH_flav-like_C_sf"/>
</dbReference>
<dbReference type="InterPro" id="IPR015939">
    <property type="entry name" value="Fum_Rdtase/Succ_DH_flav-like_C"/>
</dbReference>
<dbReference type="InterPro" id="IPR027477">
    <property type="entry name" value="Succ_DH/fumarate_Rdtase_cat_sf"/>
</dbReference>
<keyword evidence="7" id="KW-0662">Pyridine nucleotide biosynthesis</keyword>
<evidence type="ECO:0000313" key="15">
    <source>
        <dbReference type="EMBL" id="GMA27035.1"/>
    </source>
</evidence>
<dbReference type="Gene3D" id="3.90.700.10">
    <property type="entry name" value="Succinate dehydrogenase/fumarate reductase flavoprotein, catalytic domain"/>
    <property type="match status" value="1"/>
</dbReference>
<keyword evidence="8" id="KW-0274">FAD</keyword>
<evidence type="ECO:0000256" key="8">
    <source>
        <dbReference type="ARBA" id="ARBA00022827"/>
    </source>
</evidence>
<evidence type="ECO:0000313" key="16">
    <source>
        <dbReference type="Proteomes" id="UP001157160"/>
    </source>
</evidence>
<evidence type="ECO:0000256" key="1">
    <source>
        <dbReference type="ARBA" id="ARBA00001974"/>
    </source>
</evidence>
<evidence type="ECO:0000256" key="9">
    <source>
        <dbReference type="ARBA" id="ARBA00023002"/>
    </source>
</evidence>
<evidence type="ECO:0000256" key="6">
    <source>
        <dbReference type="ARBA" id="ARBA00022630"/>
    </source>
</evidence>
<evidence type="ECO:0000256" key="7">
    <source>
        <dbReference type="ARBA" id="ARBA00022642"/>
    </source>
</evidence>
<dbReference type="PANTHER" id="PTHR42716:SF2">
    <property type="entry name" value="L-ASPARTATE OXIDASE, CHLOROPLASTIC"/>
    <property type="match status" value="1"/>
</dbReference>
<comment type="similarity">
    <text evidence="3">Belongs to the FAD-dependent oxidoreductase 2 family. NadB subfamily.</text>
</comment>
<dbReference type="EMBL" id="BSUL01000001">
    <property type="protein sequence ID" value="GMA27035.1"/>
    <property type="molecule type" value="Genomic_DNA"/>
</dbReference>
<dbReference type="SUPFAM" id="SSF46977">
    <property type="entry name" value="Succinate dehydrogenase/fumarate reductase flavoprotein C-terminal domain"/>
    <property type="match status" value="1"/>
</dbReference>
<evidence type="ECO:0000256" key="10">
    <source>
        <dbReference type="ARBA" id="ARBA00029426"/>
    </source>
</evidence>
<keyword evidence="6" id="KW-0285">Flavoprotein</keyword>
<dbReference type="Gene3D" id="1.20.58.100">
    <property type="entry name" value="Fumarate reductase/succinate dehydrogenase flavoprotein-like, C-terminal domain"/>
    <property type="match status" value="1"/>
</dbReference>
<evidence type="ECO:0000256" key="4">
    <source>
        <dbReference type="ARBA" id="ARBA00012173"/>
    </source>
</evidence>
<dbReference type="Pfam" id="PF02910">
    <property type="entry name" value="Succ_DH_flav_C"/>
    <property type="match status" value="1"/>
</dbReference>
<dbReference type="GO" id="GO:0033765">
    <property type="term" value="F:steroid dehydrogenase activity, acting on the CH-CH group of donors"/>
    <property type="evidence" value="ECO:0007669"/>
    <property type="project" value="UniProtKB-ARBA"/>
</dbReference>
<dbReference type="EC" id="1.4.3.16" evidence="4"/>
<evidence type="ECO:0000259" key="14">
    <source>
        <dbReference type="Pfam" id="PF02910"/>
    </source>
</evidence>
<keyword evidence="16" id="KW-1185">Reference proteome</keyword>
<dbReference type="Pfam" id="PF00890">
    <property type="entry name" value="FAD_binding_2"/>
    <property type="match status" value="1"/>
</dbReference>
<reference evidence="15 16" key="1">
    <citation type="journal article" date="2014" name="Int. J. Syst. Evol. Microbiol.">
        <title>Complete genome sequence of Corynebacterium casei LMG S-19264T (=DSM 44701T), isolated from a smear-ripened cheese.</title>
        <authorList>
            <consortium name="US DOE Joint Genome Institute (JGI-PGF)"/>
            <person name="Walter F."/>
            <person name="Albersmeier A."/>
            <person name="Kalinowski J."/>
            <person name="Ruckert C."/>
        </authorList>
    </citation>
    <scope>NUCLEOTIDE SEQUENCE [LARGE SCALE GENOMIC DNA]</scope>
    <source>
        <strain evidence="15 16">NBRC 112289</strain>
    </source>
</reference>
<dbReference type="Proteomes" id="UP001157160">
    <property type="component" value="Unassembled WGS sequence"/>
</dbReference>
<dbReference type="AlphaFoldDB" id="A0AA37UHK4"/>
<evidence type="ECO:0000256" key="3">
    <source>
        <dbReference type="ARBA" id="ARBA00008562"/>
    </source>
</evidence>
<sequence>MILATGGAGQLYAHTTNPGVATGDGIAAAWRAGAEIADLEFVQFHPTVLADGFLVSEAVRGEGAVLRDAEGRRYMPAVDPRAELAPRDVVARETARVMTRQHGAPALLDATAVLLDLPARFPSIHAHLRDLGVDWTRDAVPVTPAAHYTMGGVSTDLLGRTSLPGLLAVGEVARTGVHGANRLASNSLLEGLVFAWRAADALTPEVLPRAPLAPDRTGLREMQAFRNDRPIAAARATASDPEGPAFLARTRPATRAEIQSLAWRDLGLVRDGAALAAAVTTLAGWRIEGSTVHDLENRNLLDLARLIARAALVRTGSVGAHHRSDDPTTTAASA</sequence>
<name>A0AA37UHK4_9MICO</name>
<dbReference type="Gene3D" id="3.50.50.60">
    <property type="entry name" value="FAD/NAD(P)-binding domain"/>
    <property type="match status" value="2"/>
</dbReference>
<evidence type="ECO:0000259" key="13">
    <source>
        <dbReference type="Pfam" id="PF00890"/>
    </source>
</evidence>
<comment type="cofactor">
    <cofactor evidence="1">
        <name>FAD</name>
        <dbReference type="ChEBI" id="CHEBI:57692"/>
    </cofactor>
</comment>